<keyword evidence="1" id="KW-0472">Membrane</keyword>
<dbReference type="OrthoDB" id="10251809at2759"/>
<dbReference type="Gene3D" id="2.120.10.80">
    <property type="entry name" value="Kelch-type beta propeller"/>
    <property type="match status" value="1"/>
</dbReference>
<evidence type="ECO:0000313" key="3">
    <source>
        <dbReference type="Proteomes" id="UP000244722"/>
    </source>
</evidence>
<keyword evidence="1" id="KW-0812">Transmembrane</keyword>
<evidence type="ECO:0000313" key="2">
    <source>
        <dbReference type="EMBL" id="PUU79526.1"/>
    </source>
</evidence>
<dbReference type="InterPro" id="IPR011043">
    <property type="entry name" value="Gal_Oxase/kelch_b-propeller"/>
</dbReference>
<reference evidence="2 3" key="1">
    <citation type="submission" date="2017-04" db="EMBL/GenBank/DDBJ databases">
        <title>Draft genome sequence of Tuber borchii Vittad., a whitish edible truffle.</title>
        <authorList>
            <consortium name="DOE Joint Genome Institute"/>
            <person name="Murat C."/>
            <person name="Kuo A."/>
            <person name="Barry K.W."/>
            <person name="Clum A."/>
            <person name="Dockter R.B."/>
            <person name="Fauchery L."/>
            <person name="Iotti M."/>
            <person name="Kohler A."/>
            <person name="Labutti K."/>
            <person name="Lindquist E.A."/>
            <person name="Lipzen A."/>
            <person name="Ohm R.A."/>
            <person name="Wang M."/>
            <person name="Grigoriev I.V."/>
            <person name="Zambonelli A."/>
            <person name="Martin F.M."/>
        </authorList>
    </citation>
    <scope>NUCLEOTIDE SEQUENCE [LARGE SCALE GENOMIC DNA]</scope>
    <source>
        <strain evidence="2 3">Tbo3840</strain>
    </source>
</reference>
<dbReference type="STRING" id="42251.A0A2T6ZVM6"/>
<dbReference type="EMBL" id="NESQ01000089">
    <property type="protein sequence ID" value="PUU79526.1"/>
    <property type="molecule type" value="Genomic_DNA"/>
</dbReference>
<keyword evidence="3" id="KW-1185">Reference proteome</keyword>
<gene>
    <name evidence="2" type="ORF">B9Z19DRAFT_1175861</name>
</gene>
<dbReference type="PANTHER" id="PTHR23244">
    <property type="entry name" value="KELCH REPEAT DOMAIN"/>
    <property type="match status" value="1"/>
</dbReference>
<dbReference type="Proteomes" id="UP000244722">
    <property type="component" value="Unassembled WGS sequence"/>
</dbReference>
<dbReference type="SUPFAM" id="SSF50965">
    <property type="entry name" value="Galactose oxidase, central domain"/>
    <property type="match status" value="1"/>
</dbReference>
<comment type="caution">
    <text evidence="2">The sequence shown here is derived from an EMBL/GenBank/DDBJ whole genome shotgun (WGS) entry which is preliminary data.</text>
</comment>
<sequence>MALVRAPFEWITSLPTFLRTNHLITCLDTVLRSLNVSKSFRTSQDSVNYVRTEEVPGTIPGASDAAFFPTESGFDLTFGAWKPYNSTIYGERDPPIEDKKWKYDVAARRWTGTGIILKNWLQLNTSTRISSSMTVWVPSLKTGFLFGGTLVSVNRASSEVTELEEHTGLITYDQATNTWTNETTQLVGISEGGLVHIRTATDEVLIQFGGRYRGTRLRNFSLIKVYSISGSKWFTQFIPPGDPVPPPRFAFCTALKSASDGSSHQIYIMGGLEASTLINAKEGPTARTIWVLTIPSFEWTQLPYTSKAPATDPSGRISPKCQAIGEHYIFYYGGRNTSSYSGAITCDKKANAAFLFDINTLTWTDEFTPNKGRYEIPSKVIELIGGDKNGGSTKTGPSQGWTDQGLETILTLKTTTRTGNSSAGSSPNLHSPKVNVGAIAGGAVGGVLAVALGFLGAGLLRRRGQRRILRLFSHLKFPSTSASTLEEGRGPAELMEHNKVNRGGVCAVELPSGEVAKEMDTGP</sequence>
<evidence type="ECO:0000256" key="1">
    <source>
        <dbReference type="SAM" id="Phobius"/>
    </source>
</evidence>
<dbReference type="PANTHER" id="PTHR23244:SF484">
    <property type="entry name" value="KELCH REPEAT-CONTAINING PROTEIN"/>
    <property type="match status" value="1"/>
</dbReference>
<proteinExistence type="predicted"/>
<organism evidence="2 3">
    <name type="scientific">Tuber borchii</name>
    <name type="common">White truffle</name>
    <dbReference type="NCBI Taxonomy" id="42251"/>
    <lineage>
        <taxon>Eukaryota</taxon>
        <taxon>Fungi</taxon>
        <taxon>Dikarya</taxon>
        <taxon>Ascomycota</taxon>
        <taxon>Pezizomycotina</taxon>
        <taxon>Pezizomycetes</taxon>
        <taxon>Pezizales</taxon>
        <taxon>Tuberaceae</taxon>
        <taxon>Tuber</taxon>
    </lineage>
</organism>
<protein>
    <recommendedName>
        <fullName evidence="4">Kelch repeat protein</fullName>
    </recommendedName>
</protein>
<dbReference type="InterPro" id="IPR015915">
    <property type="entry name" value="Kelch-typ_b-propeller"/>
</dbReference>
<evidence type="ECO:0008006" key="4">
    <source>
        <dbReference type="Google" id="ProtNLM"/>
    </source>
</evidence>
<name>A0A2T6ZVM6_TUBBO</name>
<feature type="transmembrane region" description="Helical" evidence="1">
    <location>
        <begin position="436"/>
        <end position="460"/>
    </location>
</feature>
<dbReference type="AlphaFoldDB" id="A0A2T6ZVM6"/>
<accession>A0A2T6ZVM6</accession>
<keyword evidence="1" id="KW-1133">Transmembrane helix</keyword>